<dbReference type="InterPro" id="IPR010444">
    <property type="entry name" value="Phage_lambda_Kil"/>
</dbReference>
<keyword evidence="2" id="KW-1185">Reference proteome</keyword>
<accession>A0A5Q2U791</accession>
<evidence type="ECO:0000313" key="2">
    <source>
        <dbReference type="Proteomes" id="UP000386225"/>
    </source>
</evidence>
<evidence type="ECO:0000313" key="1">
    <source>
        <dbReference type="EMBL" id="QGH45125.1"/>
    </source>
</evidence>
<protein>
    <submittedName>
        <fullName evidence="1">Uncharacterized protein</fullName>
    </submittedName>
</protein>
<proteinExistence type="predicted"/>
<dbReference type="EMBL" id="MN478376">
    <property type="protein sequence ID" value="QGH45125.1"/>
    <property type="molecule type" value="Genomic_DNA"/>
</dbReference>
<dbReference type="Proteomes" id="UP000386225">
    <property type="component" value="Segment"/>
</dbReference>
<organism evidence="1 2">
    <name type="scientific">Ralstonia phage Reminis</name>
    <dbReference type="NCBI Taxonomy" id="2662139"/>
    <lineage>
        <taxon>Viruses</taxon>
        <taxon>Duplodnaviria</taxon>
        <taxon>Heunggongvirae</taxon>
        <taxon>Uroviricota</taxon>
        <taxon>Caudoviricetes</taxon>
        <taxon>Autographivirales</taxon>
        <taxon>Autographivirales incertae sedis</taxon>
        <taxon>Reminisvirus</taxon>
        <taxon>Reminisvirus reminis</taxon>
    </lineage>
</organism>
<dbReference type="Pfam" id="PF06301">
    <property type="entry name" value="Lambda_Kil"/>
    <property type="match status" value="1"/>
</dbReference>
<name>A0A5Q2U791_9CAUD</name>
<reference evidence="1 2" key="1">
    <citation type="submission" date="2019-09" db="EMBL/GenBank/DDBJ databases">
        <title>Bacteriophage as agents antimicrobiens.</title>
        <authorList>
            <person name="Lightbourn L."/>
            <person name="Amarillas L."/>
            <person name="Estrada M."/>
            <person name="Leon R."/>
            <person name="Figueroa L."/>
            <person name="Patron O."/>
            <person name="Leon J."/>
        </authorList>
    </citation>
    <scope>NUCLEOTIDE SEQUENCE [LARGE SCALE GENOMIC DNA]</scope>
</reference>
<sequence>MSFLSIIAAAESKLAIANFLGDKKMRGEAIAAIHKAKLELRNYVKR</sequence>